<sequence length="288" mass="33687">MAARMCEKSPSVHEQFVARCNERRQMIESVCVPKILGMIEEFASMGGLGEIVVDAITSSHPSECPDLQYAMRRFKERCPKILCFPPVDIGGITSLEDAVKEIIDRIRRERELRDWFADSDPCYYAMAYEVFDEKRIVKKLHYPAVTFDERRISVSVDGVEFRFPLMVMLLRFLCSCLVDVYDSREEGRAPGFGSVTEMTWDQLHDRNVLVLGEPRETDLERYFDEFIVHLEKTSRQIFQQRKKEAAERKRIADEVERSREIDREDDEDAYERGNRCTCGSYRRLCDCD</sequence>
<accession>A0A3G4ZZT3</accession>
<name>A0A3G4ZZT3_9VIRU</name>
<protein>
    <submittedName>
        <fullName evidence="1">Uncharacterized protein</fullName>
    </submittedName>
</protein>
<reference evidence="1" key="1">
    <citation type="submission" date="2018-10" db="EMBL/GenBank/DDBJ databases">
        <title>Hidden diversity of soil giant viruses.</title>
        <authorList>
            <person name="Schulz F."/>
            <person name="Alteio L."/>
            <person name="Goudeau D."/>
            <person name="Ryan E.M."/>
            <person name="Malmstrom R.R."/>
            <person name="Blanchard J."/>
            <person name="Woyke T."/>
        </authorList>
    </citation>
    <scope>NUCLEOTIDE SEQUENCE</scope>
    <source>
        <strain evidence="1">HAV1</strain>
    </source>
</reference>
<gene>
    <name evidence="1" type="ORF">Harvfovirus2_16</name>
</gene>
<proteinExistence type="predicted"/>
<dbReference type="EMBL" id="MK072244">
    <property type="protein sequence ID" value="AYV80486.1"/>
    <property type="molecule type" value="Genomic_DNA"/>
</dbReference>
<evidence type="ECO:0000313" key="1">
    <source>
        <dbReference type="EMBL" id="AYV80486.1"/>
    </source>
</evidence>
<organism evidence="1">
    <name type="scientific">Harvfovirus sp</name>
    <dbReference type="NCBI Taxonomy" id="2487768"/>
    <lineage>
        <taxon>Viruses</taxon>
        <taxon>Varidnaviria</taxon>
        <taxon>Bamfordvirae</taxon>
        <taxon>Nucleocytoviricota</taxon>
        <taxon>Megaviricetes</taxon>
        <taxon>Imitervirales</taxon>
        <taxon>Mimiviridae</taxon>
        <taxon>Klosneuvirinae</taxon>
    </lineage>
</organism>